<dbReference type="Proteomes" id="UP000769780">
    <property type="component" value="Unassembled WGS sequence"/>
</dbReference>
<evidence type="ECO:0000259" key="1">
    <source>
        <dbReference type="Pfam" id="PF12671"/>
    </source>
</evidence>
<dbReference type="PANTHER" id="PTHR40032">
    <property type="entry name" value="EXPORTED PROTEIN-RELATED"/>
    <property type="match status" value="1"/>
</dbReference>
<dbReference type="Pfam" id="PF12671">
    <property type="entry name" value="Amidase_6"/>
    <property type="match status" value="1"/>
</dbReference>
<evidence type="ECO:0000313" key="2">
    <source>
        <dbReference type="EMBL" id="MBY0099719.1"/>
    </source>
</evidence>
<name>A0ABS7KBT6_9BACI</name>
<keyword evidence="3" id="KW-1185">Reference proteome</keyword>
<gene>
    <name evidence="2" type="ORF">H0185_23610</name>
</gene>
<sequence>MREQLQNLLEQRVRQYVSQTRSEIHDCPFIEKTKESCANRGADILRTTAEGKITKEGKTAEGTEVFYKAHYQYLIKQKNAFLIEERIEERKAEFYKGILVEDNEINLDFLGSPKIETNEVERNQEEQDEIEGDERKSFRYDRMKAVQYAERWWNDYNPAFKSFDVDCTNYISQCLHAGGAPMLGFSNRSKGWWMRNNNWSYSWTVANSLRWYLPNSKTGVRAKEVNSPSQLLPGDVICYDFQGDGRVDHTTIVTAKDAEGMPLVNAHTTNSRRRYWAYEDSTAYTPNIKYKFFTIVDDY</sequence>
<comment type="caution">
    <text evidence="2">The sequence shown here is derived from an EMBL/GenBank/DDBJ whole genome shotgun (WGS) entry which is preliminary data.</text>
</comment>
<reference evidence="2 3" key="1">
    <citation type="submission" date="2020-07" db="EMBL/GenBank/DDBJ databases">
        <title>Fungal Genomes of the International Space Station.</title>
        <authorList>
            <person name="Seuylemezian A."/>
            <person name="Singh N.K."/>
            <person name="Wood J."/>
            <person name="Venkateswaran K."/>
        </authorList>
    </citation>
    <scope>NUCLEOTIDE SEQUENCE [LARGE SCALE GENOMIC DNA]</scope>
    <source>
        <strain evidence="2 3">PL-B2</strain>
    </source>
</reference>
<dbReference type="RefSeq" id="WP_221876045.1">
    <property type="nucleotide sequence ID" value="NZ_JACWFH010000045.1"/>
</dbReference>
<organism evidence="2 3">
    <name type="scientific">Mesobacillus maritimus</name>
    <dbReference type="NCBI Taxonomy" id="1643336"/>
    <lineage>
        <taxon>Bacteria</taxon>
        <taxon>Bacillati</taxon>
        <taxon>Bacillota</taxon>
        <taxon>Bacilli</taxon>
        <taxon>Bacillales</taxon>
        <taxon>Bacillaceae</taxon>
        <taxon>Mesobacillus</taxon>
    </lineage>
</organism>
<dbReference type="EMBL" id="JACWFH010000045">
    <property type="protein sequence ID" value="MBY0099719.1"/>
    <property type="molecule type" value="Genomic_DNA"/>
</dbReference>
<protein>
    <submittedName>
        <fullName evidence="2">Amidase domain-containing protein</fullName>
    </submittedName>
</protein>
<accession>A0ABS7KBT6</accession>
<evidence type="ECO:0000313" key="3">
    <source>
        <dbReference type="Proteomes" id="UP000769780"/>
    </source>
</evidence>
<dbReference type="InterPro" id="IPR024301">
    <property type="entry name" value="Amidase_6"/>
</dbReference>
<proteinExistence type="predicted"/>
<dbReference type="PANTHER" id="PTHR40032:SF1">
    <property type="entry name" value="EXPORTED PROTEIN"/>
    <property type="match status" value="1"/>
</dbReference>
<feature type="domain" description="Putative amidase" evidence="1">
    <location>
        <begin position="139"/>
        <end position="292"/>
    </location>
</feature>